<sequence>MRWTNRWLLISPNLFIHWECWNLGGYHKKVRKGWRLIWQAAIWIIWKARNDRVFTGGGKGVDDLVEEIQLLSWRWLLSRTDFPACLLYEWQWYLEECLRR</sequence>
<comment type="caution">
    <text evidence="2">The sequence shown here is derived from an EMBL/GenBank/DDBJ whole genome shotgun (WGS) entry which is preliminary data.</text>
</comment>
<dbReference type="Proteomes" id="UP000265566">
    <property type="component" value="Chromosome 7"/>
</dbReference>
<organism evidence="2 3">
    <name type="scientific">Medicago truncatula</name>
    <name type="common">Barrel medic</name>
    <name type="synonym">Medicago tribuloides</name>
    <dbReference type="NCBI Taxonomy" id="3880"/>
    <lineage>
        <taxon>Eukaryota</taxon>
        <taxon>Viridiplantae</taxon>
        <taxon>Streptophyta</taxon>
        <taxon>Embryophyta</taxon>
        <taxon>Tracheophyta</taxon>
        <taxon>Spermatophyta</taxon>
        <taxon>Magnoliopsida</taxon>
        <taxon>eudicotyledons</taxon>
        <taxon>Gunneridae</taxon>
        <taxon>Pentapetalae</taxon>
        <taxon>rosids</taxon>
        <taxon>fabids</taxon>
        <taxon>Fabales</taxon>
        <taxon>Fabaceae</taxon>
        <taxon>Papilionoideae</taxon>
        <taxon>50 kb inversion clade</taxon>
        <taxon>NPAAA clade</taxon>
        <taxon>Hologalegina</taxon>
        <taxon>IRL clade</taxon>
        <taxon>Trifolieae</taxon>
        <taxon>Medicago</taxon>
    </lineage>
</organism>
<dbReference type="AlphaFoldDB" id="A0A396H5X8"/>
<feature type="chain" id="PRO_5017394970" evidence="1">
    <location>
        <begin position="21"/>
        <end position="100"/>
    </location>
</feature>
<evidence type="ECO:0000313" key="2">
    <source>
        <dbReference type="EMBL" id="RHN46575.1"/>
    </source>
</evidence>
<proteinExistence type="predicted"/>
<evidence type="ECO:0000256" key="1">
    <source>
        <dbReference type="SAM" id="SignalP"/>
    </source>
</evidence>
<protein>
    <submittedName>
        <fullName evidence="2">Uncharacterized protein</fullName>
    </submittedName>
</protein>
<dbReference type="EMBL" id="PSQE01000007">
    <property type="protein sequence ID" value="RHN46575.1"/>
    <property type="molecule type" value="Genomic_DNA"/>
</dbReference>
<accession>A0A396H5X8</accession>
<evidence type="ECO:0000313" key="3">
    <source>
        <dbReference type="Proteomes" id="UP000265566"/>
    </source>
</evidence>
<keyword evidence="1" id="KW-0732">Signal</keyword>
<gene>
    <name evidence="2" type="ORF">MtrunA17_Chr7g0243691</name>
</gene>
<reference evidence="3" key="1">
    <citation type="journal article" date="2018" name="Nat. Plants">
        <title>Whole-genome landscape of Medicago truncatula symbiotic genes.</title>
        <authorList>
            <person name="Pecrix Y."/>
            <person name="Staton S.E."/>
            <person name="Sallet E."/>
            <person name="Lelandais-Briere C."/>
            <person name="Moreau S."/>
            <person name="Carrere S."/>
            <person name="Blein T."/>
            <person name="Jardinaud M.F."/>
            <person name="Latrasse D."/>
            <person name="Zouine M."/>
            <person name="Zahm M."/>
            <person name="Kreplak J."/>
            <person name="Mayjonade B."/>
            <person name="Satge C."/>
            <person name="Perez M."/>
            <person name="Cauet S."/>
            <person name="Marande W."/>
            <person name="Chantry-Darmon C."/>
            <person name="Lopez-Roques C."/>
            <person name="Bouchez O."/>
            <person name="Berard A."/>
            <person name="Debelle F."/>
            <person name="Munos S."/>
            <person name="Bendahmane A."/>
            <person name="Berges H."/>
            <person name="Niebel A."/>
            <person name="Buitink J."/>
            <person name="Frugier F."/>
            <person name="Benhamed M."/>
            <person name="Crespi M."/>
            <person name="Gouzy J."/>
            <person name="Gamas P."/>
        </authorList>
    </citation>
    <scope>NUCLEOTIDE SEQUENCE [LARGE SCALE GENOMIC DNA]</scope>
    <source>
        <strain evidence="3">cv. Jemalong A17</strain>
    </source>
</reference>
<feature type="signal peptide" evidence="1">
    <location>
        <begin position="1"/>
        <end position="20"/>
    </location>
</feature>
<dbReference type="Gramene" id="rna41076">
    <property type="protein sequence ID" value="RHN46575.1"/>
    <property type="gene ID" value="gene41076"/>
</dbReference>
<name>A0A396H5X8_MEDTR</name>